<feature type="region of interest" description="Disordered" evidence="7">
    <location>
        <begin position="1"/>
        <end position="20"/>
    </location>
</feature>
<evidence type="ECO:0000256" key="2">
    <source>
        <dbReference type="ARBA" id="ARBA00010265"/>
    </source>
</evidence>
<organism evidence="9 10">
    <name type="scientific">Taylorella equigenitalis (strain MCE9)</name>
    <dbReference type="NCBI Taxonomy" id="937774"/>
    <lineage>
        <taxon>Bacteria</taxon>
        <taxon>Pseudomonadati</taxon>
        <taxon>Pseudomonadota</taxon>
        <taxon>Betaproteobacteria</taxon>
        <taxon>Burkholderiales</taxon>
        <taxon>Alcaligenaceae</taxon>
        <taxon>Taylorella</taxon>
    </lineage>
</organism>
<dbReference type="CDD" id="cd16429">
    <property type="entry name" value="VirB10"/>
    <property type="match status" value="1"/>
</dbReference>
<keyword evidence="5 8" id="KW-1133">Transmembrane helix</keyword>
<accession>A0A654KF96</accession>
<dbReference type="InterPro" id="IPR005498">
    <property type="entry name" value="T4SS_VirB10/TraB/TrbI"/>
</dbReference>
<evidence type="ECO:0000256" key="1">
    <source>
        <dbReference type="ARBA" id="ARBA00004162"/>
    </source>
</evidence>
<dbReference type="KEGG" id="teq:TEQUI_0142"/>
<dbReference type="InterPro" id="IPR042217">
    <property type="entry name" value="T4SS_VirB10/TrbI"/>
</dbReference>
<name>A0A654KF96_TAYEM</name>
<dbReference type="NCBIfam" id="NF038091">
    <property type="entry name" value="T4SS_VirB10"/>
    <property type="match status" value="1"/>
</dbReference>
<evidence type="ECO:0000256" key="4">
    <source>
        <dbReference type="ARBA" id="ARBA00022692"/>
    </source>
</evidence>
<evidence type="ECO:0000256" key="3">
    <source>
        <dbReference type="ARBA" id="ARBA00022475"/>
    </source>
</evidence>
<evidence type="ECO:0000256" key="5">
    <source>
        <dbReference type="ARBA" id="ARBA00022989"/>
    </source>
</evidence>
<evidence type="ECO:0000256" key="6">
    <source>
        <dbReference type="ARBA" id="ARBA00023136"/>
    </source>
</evidence>
<feature type="compositionally biased region" description="Polar residues" evidence="7">
    <location>
        <begin position="1"/>
        <end position="12"/>
    </location>
</feature>
<dbReference type="InterPro" id="IPR047695">
    <property type="entry name" value="T4SS_VirB10/PtlG"/>
</dbReference>
<keyword evidence="6 8" id="KW-0472">Membrane</keyword>
<evidence type="ECO:0000256" key="8">
    <source>
        <dbReference type="SAM" id="Phobius"/>
    </source>
</evidence>
<keyword evidence="3" id="KW-1003">Cell membrane</keyword>
<proteinExistence type="inferred from homology"/>
<dbReference type="AlphaFoldDB" id="A0A654KF96"/>
<dbReference type="Gene3D" id="2.40.128.260">
    <property type="entry name" value="Type IV secretion system, VirB10/TraB/TrbI"/>
    <property type="match status" value="2"/>
</dbReference>
<dbReference type="GO" id="GO:0005886">
    <property type="term" value="C:plasma membrane"/>
    <property type="evidence" value="ECO:0007669"/>
    <property type="project" value="UniProtKB-SubCell"/>
</dbReference>
<dbReference type="EMBL" id="CP002456">
    <property type="protein sequence ID" value="ADU91098.1"/>
    <property type="molecule type" value="Genomic_DNA"/>
</dbReference>
<sequence>MNNGFNQETNDFTLADNINDPTVERGEVDLSNSKKASSKVRKLTASLLFVAGLVILLLLLFRSNDKPKVVNEKEPEVEVNPSRDFANDQRDILQKQLQAQRNQMKPSVKEEAKPTVIGETHTTVVVKPTEENKEEEEKDPDLERRLSGEVLVPFDIKKQASKDSEISDRDNRGVNTESIMYNRMTRTDTHSVVATLRDDQTYLMRKGTNIACTLQTKIITTQPGFTQCVVNRDVYSANGEVLLIERGSMVVGEQVSQLTQGQARVFVMWNTIDTPYGVKIEIDSPSTGPLGEAGIDSQVDTHFWKRFGGAIMLSMIDDVMVNLSNRSKNYNNFENTTEATNDMASEALQNTIDIPPTGYVNQGTLINIIVARDVDFKPVYEVVKMKK</sequence>
<dbReference type="Proteomes" id="UP000007472">
    <property type="component" value="Chromosome"/>
</dbReference>
<feature type="transmembrane region" description="Helical" evidence="8">
    <location>
        <begin position="43"/>
        <end position="61"/>
    </location>
</feature>
<comment type="subcellular location">
    <subcellularLocation>
        <location evidence="1">Cell membrane</location>
        <topology evidence="1">Single-pass membrane protein</topology>
    </subcellularLocation>
</comment>
<protein>
    <submittedName>
        <fullName evidence="9">Bacterial conjugation TrbI-like protein</fullName>
    </submittedName>
</protein>
<comment type="similarity">
    <text evidence="2">Belongs to the TrbI/VirB10 family.</text>
</comment>
<keyword evidence="4 8" id="KW-0812">Transmembrane</keyword>
<evidence type="ECO:0000313" key="10">
    <source>
        <dbReference type="Proteomes" id="UP000007472"/>
    </source>
</evidence>
<evidence type="ECO:0000313" key="9">
    <source>
        <dbReference type="EMBL" id="ADU91098.1"/>
    </source>
</evidence>
<gene>
    <name evidence="9" type="ordered locus">TEQUI_0142</name>
</gene>
<reference evidence="9 10" key="1">
    <citation type="journal article" date="2011" name="J. Bacteriol.">
        <title>Genome sequence of Taylorella equigenitalis MCE9, the causative agent of contagious equine metritis.</title>
        <authorList>
            <person name="Hebert L."/>
            <person name="Moumen B."/>
            <person name="Duquesne F."/>
            <person name="Breuil M.F."/>
            <person name="Laugier C."/>
            <person name="Batto J.M."/>
            <person name="Renault P."/>
            <person name="Petry S."/>
        </authorList>
    </citation>
    <scope>NUCLEOTIDE SEQUENCE [LARGE SCALE GENOMIC DNA]</scope>
    <source>
        <strain evidence="9 10">MCE9</strain>
    </source>
</reference>
<dbReference type="Pfam" id="PF03743">
    <property type="entry name" value="TrbI"/>
    <property type="match status" value="1"/>
</dbReference>
<evidence type="ECO:0000256" key="7">
    <source>
        <dbReference type="SAM" id="MobiDB-lite"/>
    </source>
</evidence>